<keyword evidence="10" id="KW-1185">Reference proteome</keyword>
<comment type="caution">
    <text evidence="9">The sequence shown here is derived from an EMBL/GenBank/DDBJ whole genome shotgun (WGS) entry which is preliminary data.</text>
</comment>
<accession>A0A8H5Y2B4</accession>
<dbReference type="InterPro" id="IPR017972">
    <property type="entry name" value="Cyt_P450_CS"/>
</dbReference>
<comment type="similarity">
    <text evidence="2 8">Belongs to the cytochrome P450 family.</text>
</comment>
<dbReference type="Proteomes" id="UP000544331">
    <property type="component" value="Unassembled WGS sequence"/>
</dbReference>
<organism evidence="9 10">
    <name type="scientific">Fusarium mundagurra</name>
    <dbReference type="NCBI Taxonomy" id="1567541"/>
    <lineage>
        <taxon>Eukaryota</taxon>
        <taxon>Fungi</taxon>
        <taxon>Dikarya</taxon>
        <taxon>Ascomycota</taxon>
        <taxon>Pezizomycotina</taxon>
        <taxon>Sordariomycetes</taxon>
        <taxon>Hypocreomycetidae</taxon>
        <taxon>Hypocreales</taxon>
        <taxon>Nectriaceae</taxon>
        <taxon>Fusarium</taxon>
        <taxon>Fusarium fujikuroi species complex</taxon>
    </lineage>
</organism>
<comment type="cofactor">
    <cofactor evidence="1 7">
        <name>heme</name>
        <dbReference type="ChEBI" id="CHEBI:30413"/>
    </cofactor>
</comment>
<dbReference type="InterPro" id="IPR001128">
    <property type="entry name" value="Cyt_P450"/>
</dbReference>
<dbReference type="PROSITE" id="PS00086">
    <property type="entry name" value="CYTOCHROME_P450"/>
    <property type="match status" value="1"/>
</dbReference>
<proteinExistence type="inferred from homology"/>
<evidence type="ECO:0000256" key="2">
    <source>
        <dbReference type="ARBA" id="ARBA00010617"/>
    </source>
</evidence>
<dbReference type="AlphaFoldDB" id="A0A8H5Y2B4"/>
<keyword evidence="5 7" id="KW-0408">Iron</keyword>
<evidence type="ECO:0000256" key="4">
    <source>
        <dbReference type="ARBA" id="ARBA00022723"/>
    </source>
</evidence>
<dbReference type="InterPro" id="IPR050121">
    <property type="entry name" value="Cytochrome_P450_monoxygenase"/>
</dbReference>
<feature type="binding site" description="axial binding residue" evidence="7">
    <location>
        <position position="211"/>
    </location>
    <ligand>
        <name>heme</name>
        <dbReference type="ChEBI" id="CHEBI:30413"/>
    </ligand>
    <ligandPart>
        <name>Fe</name>
        <dbReference type="ChEBI" id="CHEBI:18248"/>
    </ligandPart>
</feature>
<evidence type="ECO:0000313" key="10">
    <source>
        <dbReference type="Proteomes" id="UP000544331"/>
    </source>
</evidence>
<evidence type="ECO:0000256" key="3">
    <source>
        <dbReference type="ARBA" id="ARBA00022617"/>
    </source>
</evidence>
<dbReference type="SUPFAM" id="SSF48264">
    <property type="entry name" value="Cytochrome P450"/>
    <property type="match status" value="1"/>
</dbReference>
<dbReference type="GO" id="GO:0005506">
    <property type="term" value="F:iron ion binding"/>
    <property type="evidence" value="ECO:0007669"/>
    <property type="project" value="InterPro"/>
</dbReference>
<dbReference type="PRINTS" id="PR00385">
    <property type="entry name" value="P450"/>
</dbReference>
<dbReference type="InterPro" id="IPR002403">
    <property type="entry name" value="Cyt_P450_E_grp-IV"/>
</dbReference>
<sequence>MSHVTQFSIAQLQSRLEQREQDKYLEEPDFLDYFVDGMKSNPDSVDAKLVLNFLLANVLAGADTTAIALRAIFDFLLQSSHAMTKARSEILAQGFDEGEVVPYCIARSLPYLDAVIRQSLRMHPSVAMPLERYVPDTSLTIPDDTFVPHRAAVGLNLYIIGRNEEVLGQDSDEFRPERWLKMKDENEDEYQRRLRKINSADLTFGGGSRICIGRHIALIQIYKAVAAGGFRVKQD</sequence>
<protein>
    <submittedName>
        <fullName evidence="9">Cytochrome P450 monooxygenase</fullName>
    </submittedName>
</protein>
<dbReference type="PANTHER" id="PTHR24305">
    <property type="entry name" value="CYTOCHROME P450"/>
    <property type="match status" value="1"/>
</dbReference>
<evidence type="ECO:0000256" key="8">
    <source>
        <dbReference type="RuleBase" id="RU000461"/>
    </source>
</evidence>
<keyword evidence="8" id="KW-0560">Oxidoreductase</keyword>
<gene>
    <name evidence="9" type="ORF">FMUND_12930</name>
</gene>
<name>A0A8H5Y2B4_9HYPO</name>
<keyword evidence="3 7" id="KW-0349">Heme</keyword>
<evidence type="ECO:0000256" key="7">
    <source>
        <dbReference type="PIRSR" id="PIRSR602403-1"/>
    </source>
</evidence>
<evidence type="ECO:0000313" key="9">
    <source>
        <dbReference type="EMBL" id="KAF5703637.1"/>
    </source>
</evidence>
<dbReference type="GO" id="GO:0020037">
    <property type="term" value="F:heme binding"/>
    <property type="evidence" value="ECO:0007669"/>
    <property type="project" value="InterPro"/>
</dbReference>
<dbReference type="Pfam" id="PF00067">
    <property type="entry name" value="p450"/>
    <property type="match status" value="1"/>
</dbReference>
<keyword evidence="4 7" id="KW-0479">Metal-binding</keyword>
<evidence type="ECO:0000256" key="6">
    <source>
        <dbReference type="ARBA" id="ARBA00023033"/>
    </source>
</evidence>
<dbReference type="PRINTS" id="PR00465">
    <property type="entry name" value="EP450IV"/>
</dbReference>
<dbReference type="GO" id="GO:0004497">
    <property type="term" value="F:monooxygenase activity"/>
    <property type="evidence" value="ECO:0007669"/>
    <property type="project" value="UniProtKB-KW"/>
</dbReference>
<dbReference type="OrthoDB" id="3934656at2759"/>
<evidence type="ECO:0000256" key="1">
    <source>
        <dbReference type="ARBA" id="ARBA00001971"/>
    </source>
</evidence>
<reference evidence="9 10" key="1">
    <citation type="submission" date="2020-05" db="EMBL/GenBank/DDBJ databases">
        <title>Identification and distribution of gene clusters putatively required for synthesis of sphingolipid metabolism inhibitors in phylogenetically diverse species of the filamentous fungus Fusarium.</title>
        <authorList>
            <person name="Kim H.-S."/>
            <person name="Busman M."/>
            <person name="Brown D.W."/>
            <person name="Divon H."/>
            <person name="Uhlig S."/>
            <person name="Proctor R.H."/>
        </authorList>
    </citation>
    <scope>NUCLEOTIDE SEQUENCE [LARGE SCALE GENOMIC DNA]</scope>
    <source>
        <strain evidence="9 10">NRRL 66235</strain>
    </source>
</reference>
<dbReference type="PANTHER" id="PTHR24305:SF232">
    <property type="entry name" value="P450, PUTATIVE (EUROFUNG)-RELATED"/>
    <property type="match status" value="1"/>
</dbReference>
<keyword evidence="6 8" id="KW-0503">Monooxygenase</keyword>
<dbReference type="GO" id="GO:0016705">
    <property type="term" value="F:oxidoreductase activity, acting on paired donors, with incorporation or reduction of molecular oxygen"/>
    <property type="evidence" value="ECO:0007669"/>
    <property type="project" value="InterPro"/>
</dbReference>
<evidence type="ECO:0000256" key="5">
    <source>
        <dbReference type="ARBA" id="ARBA00023004"/>
    </source>
</evidence>
<dbReference type="EMBL" id="JAAOAN010000550">
    <property type="protein sequence ID" value="KAF5703637.1"/>
    <property type="molecule type" value="Genomic_DNA"/>
</dbReference>
<dbReference type="Gene3D" id="1.10.630.10">
    <property type="entry name" value="Cytochrome P450"/>
    <property type="match status" value="1"/>
</dbReference>
<dbReference type="InterPro" id="IPR036396">
    <property type="entry name" value="Cyt_P450_sf"/>
</dbReference>